<evidence type="ECO:0000313" key="3">
    <source>
        <dbReference type="Proteomes" id="UP001419268"/>
    </source>
</evidence>
<comment type="caution">
    <text evidence="2">The sequence shown here is derived from an EMBL/GenBank/DDBJ whole genome shotgun (WGS) entry which is preliminary data.</text>
</comment>
<protein>
    <submittedName>
        <fullName evidence="2">Uncharacterized protein</fullName>
    </submittedName>
</protein>
<organism evidence="2 3">
    <name type="scientific">Stephania cephalantha</name>
    <dbReference type="NCBI Taxonomy" id="152367"/>
    <lineage>
        <taxon>Eukaryota</taxon>
        <taxon>Viridiplantae</taxon>
        <taxon>Streptophyta</taxon>
        <taxon>Embryophyta</taxon>
        <taxon>Tracheophyta</taxon>
        <taxon>Spermatophyta</taxon>
        <taxon>Magnoliopsida</taxon>
        <taxon>Ranunculales</taxon>
        <taxon>Menispermaceae</taxon>
        <taxon>Menispermoideae</taxon>
        <taxon>Cissampelideae</taxon>
        <taxon>Stephania</taxon>
    </lineage>
</organism>
<name>A0AAP0DZD3_9MAGN</name>
<dbReference type="EMBL" id="JBBNAG010000013">
    <property type="protein sequence ID" value="KAK9083854.1"/>
    <property type="molecule type" value="Genomic_DNA"/>
</dbReference>
<proteinExistence type="predicted"/>
<keyword evidence="3" id="KW-1185">Reference proteome</keyword>
<accession>A0AAP0DZD3</accession>
<evidence type="ECO:0000313" key="2">
    <source>
        <dbReference type="EMBL" id="KAK9083854.1"/>
    </source>
</evidence>
<evidence type="ECO:0000256" key="1">
    <source>
        <dbReference type="SAM" id="MobiDB-lite"/>
    </source>
</evidence>
<sequence>MADQRDTGDQSRATGPEPIDPADFQTLTQRVASKDTRLEEILTLLIGQLLSLLTPTTGLVEIQMCQRHKSSSRVMKRSIYF</sequence>
<dbReference type="AlphaFoldDB" id="A0AAP0DZD3"/>
<feature type="region of interest" description="Disordered" evidence="1">
    <location>
        <begin position="1"/>
        <end position="25"/>
    </location>
</feature>
<reference evidence="2 3" key="1">
    <citation type="submission" date="2024-01" db="EMBL/GenBank/DDBJ databases">
        <title>Genome assemblies of Stephania.</title>
        <authorList>
            <person name="Yang L."/>
        </authorList>
    </citation>
    <scope>NUCLEOTIDE SEQUENCE [LARGE SCALE GENOMIC DNA]</scope>
    <source>
        <strain evidence="2">JXDWG</strain>
        <tissue evidence="2">Leaf</tissue>
    </source>
</reference>
<dbReference type="Proteomes" id="UP001419268">
    <property type="component" value="Unassembled WGS sequence"/>
</dbReference>
<gene>
    <name evidence="2" type="ORF">Scep_030325</name>
</gene>